<evidence type="ECO:0000313" key="2">
    <source>
        <dbReference type="EMBL" id="KAK9396652.1"/>
    </source>
</evidence>
<comment type="caution">
    <text evidence="2">The sequence shown here is derived from an EMBL/GenBank/DDBJ whole genome shotgun (WGS) entry which is preliminary data.</text>
</comment>
<evidence type="ECO:0000313" key="3">
    <source>
        <dbReference type="Proteomes" id="UP001474421"/>
    </source>
</evidence>
<accession>A0AAW1B430</accession>
<dbReference type="GO" id="GO:0051289">
    <property type="term" value="P:protein homotetramerization"/>
    <property type="evidence" value="ECO:0007669"/>
    <property type="project" value="InterPro"/>
</dbReference>
<proteinExistence type="predicted"/>
<evidence type="ECO:0000259" key="1">
    <source>
        <dbReference type="Pfam" id="PF12884"/>
    </source>
</evidence>
<organism evidence="2 3">
    <name type="scientific">Crotalus adamanteus</name>
    <name type="common">Eastern diamondback rattlesnake</name>
    <dbReference type="NCBI Taxonomy" id="8729"/>
    <lineage>
        <taxon>Eukaryota</taxon>
        <taxon>Metazoa</taxon>
        <taxon>Chordata</taxon>
        <taxon>Craniata</taxon>
        <taxon>Vertebrata</taxon>
        <taxon>Euteleostomi</taxon>
        <taxon>Lepidosauria</taxon>
        <taxon>Squamata</taxon>
        <taxon>Bifurcata</taxon>
        <taxon>Unidentata</taxon>
        <taxon>Episquamata</taxon>
        <taxon>Toxicofera</taxon>
        <taxon>Serpentes</taxon>
        <taxon>Colubroidea</taxon>
        <taxon>Viperidae</taxon>
        <taxon>Crotalinae</taxon>
        <taxon>Crotalus</taxon>
    </lineage>
</organism>
<name>A0AAW1B430_CROAD</name>
<dbReference type="GO" id="GO:0008140">
    <property type="term" value="F:cAMP response element binding protein binding"/>
    <property type="evidence" value="ECO:0007669"/>
    <property type="project" value="InterPro"/>
</dbReference>
<dbReference type="InterPro" id="IPR024783">
    <property type="entry name" value="TORC_N"/>
</dbReference>
<protein>
    <submittedName>
        <fullName evidence="2">Neuralized-like 4</fullName>
    </submittedName>
</protein>
<dbReference type="AlphaFoldDB" id="A0AAW1B430"/>
<reference evidence="2 3" key="1">
    <citation type="journal article" date="2024" name="Proc. Natl. Acad. Sci. U.S.A.">
        <title>The genetic regulatory architecture and epigenomic basis for age-related changes in rattlesnake venom.</title>
        <authorList>
            <person name="Hogan M.P."/>
            <person name="Holding M.L."/>
            <person name="Nystrom G.S."/>
            <person name="Colston T.J."/>
            <person name="Bartlett D.A."/>
            <person name="Mason A.J."/>
            <person name="Ellsworth S.A."/>
            <person name="Rautsaw R.M."/>
            <person name="Lawrence K.C."/>
            <person name="Strickland J.L."/>
            <person name="He B."/>
            <person name="Fraser P."/>
            <person name="Margres M.J."/>
            <person name="Gilbert D.M."/>
            <person name="Gibbs H.L."/>
            <person name="Parkinson C.L."/>
            <person name="Rokyta D.R."/>
        </authorList>
    </citation>
    <scope>NUCLEOTIDE SEQUENCE [LARGE SCALE GENOMIC DNA]</scope>
    <source>
        <strain evidence="2">DRR0105</strain>
    </source>
</reference>
<dbReference type="Pfam" id="PF12884">
    <property type="entry name" value="TORC_N"/>
    <property type="match status" value="1"/>
</dbReference>
<dbReference type="EMBL" id="JAOTOJ010000008">
    <property type="protein sequence ID" value="KAK9396652.1"/>
    <property type="molecule type" value="Genomic_DNA"/>
</dbReference>
<feature type="domain" description="Transducer of regulated CREB activity N-terminal" evidence="1">
    <location>
        <begin position="29"/>
        <end position="58"/>
    </location>
</feature>
<gene>
    <name evidence="2" type="ORF">NXF25_020013</name>
</gene>
<keyword evidence="3" id="KW-1185">Reference proteome</keyword>
<sequence>MGRGERRKAGHEVTQNGSAGRCKMAALNKFKEIALQKQWQAKETAVFEVVMMELGSTQSGSPVRIAPVRRRSHKTPMLSVKFDGEKLEFFLAQVMTYMQEHGPKIATEGGKVYVTKALERMAVRWMVIIHNDDAPELRNFNHFMVSLCKCFEDPLIDQKDRDHIKTIHQG</sequence>
<dbReference type="Proteomes" id="UP001474421">
    <property type="component" value="Unassembled WGS sequence"/>
</dbReference>